<name>A0ABQ5NQS8_9BACI</name>
<keyword evidence="1" id="KW-1133">Transmembrane helix</keyword>
<proteinExistence type="predicted"/>
<organism evidence="2 3">
    <name type="scientific">Lysinibacillus piscis</name>
    <dbReference type="NCBI Taxonomy" id="2518931"/>
    <lineage>
        <taxon>Bacteria</taxon>
        <taxon>Bacillati</taxon>
        <taxon>Bacillota</taxon>
        <taxon>Bacilli</taxon>
        <taxon>Bacillales</taxon>
        <taxon>Bacillaceae</taxon>
        <taxon>Lysinibacillus</taxon>
    </lineage>
</organism>
<protein>
    <submittedName>
        <fullName evidence="2">Uncharacterized protein</fullName>
    </submittedName>
</protein>
<accession>A0ABQ5NQS8</accession>
<feature type="transmembrane region" description="Helical" evidence="1">
    <location>
        <begin position="30"/>
        <end position="47"/>
    </location>
</feature>
<keyword evidence="1" id="KW-0812">Transmembrane</keyword>
<evidence type="ECO:0000256" key="1">
    <source>
        <dbReference type="SAM" id="Phobius"/>
    </source>
</evidence>
<evidence type="ECO:0000313" key="2">
    <source>
        <dbReference type="EMBL" id="GLC90483.1"/>
    </source>
</evidence>
<keyword evidence="3" id="KW-1185">Reference proteome</keyword>
<sequence length="218" mass="24785">MNANFFLIVLGIIYLLLAAAVETAILSTLYGWIGFVLILFGSIRYIKKYYRATQVRRAQQSVSEDEFKAIPHTQCLLAEDALSALLLNEPSSTMIFATRESLTEDIAMKNISFHKIYEVAIVEDDMVIAHTCHQLISDSLLAIVEDEEESEAVNKLALQIVVDNLTTPILEYVFIDNDKAIARADDAYQEQEALCEEWFQKISIIIKRHELERVPIRS</sequence>
<comment type="caution">
    <text evidence="2">The sequence shown here is derived from an EMBL/GenBank/DDBJ whole genome shotgun (WGS) entry which is preliminary data.</text>
</comment>
<dbReference type="RefSeq" id="WP_264990396.1">
    <property type="nucleotide sequence ID" value="NZ_BRZA01000010.1"/>
</dbReference>
<keyword evidence="1" id="KW-0472">Membrane</keyword>
<gene>
    <name evidence="2" type="ORF">LYSBPC_36100</name>
</gene>
<dbReference type="Proteomes" id="UP001065593">
    <property type="component" value="Unassembled WGS sequence"/>
</dbReference>
<dbReference type="EMBL" id="BRZA01000010">
    <property type="protein sequence ID" value="GLC90483.1"/>
    <property type="molecule type" value="Genomic_DNA"/>
</dbReference>
<evidence type="ECO:0000313" key="3">
    <source>
        <dbReference type="Proteomes" id="UP001065593"/>
    </source>
</evidence>
<reference evidence="2" key="1">
    <citation type="submission" date="2022-08" db="EMBL/GenBank/DDBJ databases">
        <title>Draft genome sequence of Lysinibacillus sp. strain KH24.</title>
        <authorList>
            <person name="Kanbe H."/>
            <person name="Itoh H."/>
        </authorList>
    </citation>
    <scope>NUCLEOTIDE SEQUENCE</scope>
    <source>
        <strain evidence="2">KH24</strain>
    </source>
</reference>